<accession>A0A1E7KIX6</accession>
<proteinExistence type="predicted"/>
<organism evidence="1 2">
    <name type="scientific">Streptomyces oceani</name>
    <dbReference type="NCBI Taxonomy" id="1075402"/>
    <lineage>
        <taxon>Bacteria</taxon>
        <taxon>Bacillati</taxon>
        <taxon>Actinomycetota</taxon>
        <taxon>Actinomycetes</taxon>
        <taxon>Kitasatosporales</taxon>
        <taxon>Streptomycetaceae</taxon>
        <taxon>Streptomyces</taxon>
    </lineage>
</organism>
<evidence type="ECO:0000313" key="1">
    <source>
        <dbReference type="EMBL" id="OEV03836.1"/>
    </source>
</evidence>
<evidence type="ECO:0000313" key="2">
    <source>
        <dbReference type="Proteomes" id="UP000176101"/>
    </source>
</evidence>
<reference evidence="1 2" key="1">
    <citation type="journal article" date="2016" name="Front. Microbiol.">
        <title>Comparative Genomics Analysis of Streptomyces Species Reveals Their Adaptation to the Marine Environment and Their Diversity at the Genomic Level.</title>
        <authorList>
            <person name="Tian X."/>
            <person name="Zhang Z."/>
            <person name="Yang T."/>
            <person name="Chen M."/>
            <person name="Li J."/>
            <person name="Chen F."/>
            <person name="Yang J."/>
            <person name="Li W."/>
            <person name="Zhang B."/>
            <person name="Zhang Z."/>
            <person name="Wu J."/>
            <person name="Zhang C."/>
            <person name="Long L."/>
            <person name="Xiao J."/>
        </authorList>
    </citation>
    <scope>NUCLEOTIDE SEQUENCE [LARGE SCALE GENOMIC DNA]</scope>
    <source>
        <strain evidence="1 2">SCSIO 02100</strain>
    </source>
</reference>
<dbReference type="OrthoDB" id="3873535at2"/>
<name>A0A1E7KIX6_9ACTN</name>
<dbReference type="RefSeq" id="WP_070196151.1">
    <property type="nucleotide sequence ID" value="NZ_LJGU01000115.1"/>
</dbReference>
<gene>
    <name evidence="1" type="ORF">AN216_09230</name>
</gene>
<protein>
    <recommendedName>
        <fullName evidence="3">Transcriptional regulator</fullName>
    </recommendedName>
</protein>
<dbReference type="EMBL" id="LJGU01000115">
    <property type="protein sequence ID" value="OEV03836.1"/>
    <property type="molecule type" value="Genomic_DNA"/>
</dbReference>
<sequence length="194" mass="21289">MAQDYRWRRLGEFGAEGMPGGAAVGLGLERMVTGITFPPDSARGIAARLRYLTDSPAGYAAMEHAGITVTARTLYAWLAAEQTPSAANRAKLDDAYWTLRRQRVLPALTRRLARGGGTRVEIDPADPSDVPRRNRRRNVGMRRLTIRPTAWNAAVDAWAAGDAQGLQRIWEDAIADLGSDWDAYTFVSCIGWSA</sequence>
<dbReference type="AlphaFoldDB" id="A0A1E7KIX6"/>
<comment type="caution">
    <text evidence="1">The sequence shown here is derived from an EMBL/GenBank/DDBJ whole genome shotgun (WGS) entry which is preliminary data.</text>
</comment>
<evidence type="ECO:0008006" key="3">
    <source>
        <dbReference type="Google" id="ProtNLM"/>
    </source>
</evidence>
<dbReference type="Proteomes" id="UP000176101">
    <property type="component" value="Unassembled WGS sequence"/>
</dbReference>
<keyword evidence="2" id="KW-1185">Reference proteome</keyword>